<proteinExistence type="predicted"/>
<dbReference type="EMBL" id="CAKXZT010000131">
    <property type="protein sequence ID" value="CAH2403002.1"/>
    <property type="molecule type" value="Genomic_DNA"/>
</dbReference>
<evidence type="ECO:0000313" key="2">
    <source>
        <dbReference type="Proteomes" id="UP001153050"/>
    </source>
</evidence>
<organism evidence="1 2">
    <name type="scientific">Mesorhizobium escarrei</name>
    <dbReference type="NCBI Taxonomy" id="666018"/>
    <lineage>
        <taxon>Bacteria</taxon>
        <taxon>Pseudomonadati</taxon>
        <taxon>Pseudomonadota</taxon>
        <taxon>Alphaproteobacteria</taxon>
        <taxon>Hyphomicrobiales</taxon>
        <taxon>Phyllobacteriaceae</taxon>
        <taxon>Mesorhizobium</taxon>
    </lineage>
</organism>
<name>A0ABM9E2T9_9HYPH</name>
<accession>A0ABM9E2T9</accession>
<dbReference type="RefSeq" id="WP_254019392.1">
    <property type="nucleotide sequence ID" value="NZ_CAKXZT010000131.1"/>
</dbReference>
<dbReference type="Proteomes" id="UP001153050">
    <property type="component" value="Unassembled WGS sequence"/>
</dbReference>
<reference evidence="1 2" key="1">
    <citation type="submission" date="2022-03" db="EMBL/GenBank/DDBJ databases">
        <authorList>
            <person name="Brunel B."/>
        </authorList>
    </citation>
    <scope>NUCLEOTIDE SEQUENCE [LARGE SCALE GENOMIC DNA]</scope>
    <source>
        <strain evidence="1">STM5069sample</strain>
    </source>
</reference>
<dbReference type="InterPro" id="IPR027417">
    <property type="entry name" value="P-loop_NTPase"/>
</dbReference>
<protein>
    <recommendedName>
        <fullName evidence="3">ATP-binding protein</fullName>
    </recommendedName>
</protein>
<evidence type="ECO:0008006" key="3">
    <source>
        <dbReference type="Google" id="ProtNLM"/>
    </source>
</evidence>
<gene>
    <name evidence="1" type="ORF">MES5069_360108</name>
</gene>
<sequence length="1106" mass="120369">MTTLADIVTVERRFARSARLDADLSGTPPLTGYVLQGSVQKSLLSMVAGIAEGGQSAFTWTGPYGGGKSSAALLLASLVGGTDEQRKIASKIAGRDMASRVRAAFPEQGKGWRVVALTGRRADLRSDLAEACAGTLRWNKSVRDATGSDPRALIDRIVQDALQGGILLLLDELGKFLEHAIGDGGDVHFLQDLAERAARSGGQLIIVGILHQSFEQYASRLNRSARDEWAKVQGRFQNIPFVSLPDEVAALLSNAINAAKVPPTAFELAQKVSEIVGQRRQTDVPALAKILAGAWPLHPVTTLLLGPVSRQRFAQNERSVFGFISSAEPFGFQAHLRSTPSNSATPWFRPDLLWDYLITNMGSAIAAGSDGAQMALAMEAIERAGLRSDLAARLTKTIALIEFFRNGSGVVSSPETLRLCVTKEEETVLAETLDDLVSKAILLRQPRLGTFALFSGSDFDLDESLQRAGERLSPDQFRDLPARLGLRAIPAKRHYFGTGALRTFDIVLQLGEDVPQNPRPWAEAIADSLRRDTRRASGMLVLLIPDAHSFEAKPQVAAKALGHALEARGVTAAVAVTKSAFLLREHAGELFAIDRVEATHPQLEGDRIARRELTARRAQGTELVRREVQDALGSADWWCLGEPVKALHGKPASVVASHLADLAFENAPVLQSELLYRDKPSTSAMAALRILMHAMVKRGSDPDLGIEGYPAERGLYLTVLEPFGLHRIAKGGAWTFADPADTGGGVTLRPAWEVIKDQKAFKVSDIYDKWAERPFGLKRGVMPVLMLAYILAHRANLAVYLNGDYQALIDDLFVDRLLQDPSVVELRRVARTKAHGEFLRRLASLLSTEKIAIEPDALPVASALFQRFKAMPMWSQRTTSLDDKSRVVRDVVLKANDPEALLFSEIEAALPYESDRAASVYEALVHAEASYPDMLQRLRDAVARDLSVDPGTFEGIIERAHNAAGVSADLRLDAFAMRAAAFESGDGDIEGLGSLLVHKPARNWSDRDFQQALFESAKLARRFKEAEVFATVKGRTPTAQAISVMVGFASQERPLHRTFEVTAVELAKAHLIADALVLSIKNEKVASSVELAALARVMEKLSEDAA</sequence>
<evidence type="ECO:0000313" key="1">
    <source>
        <dbReference type="EMBL" id="CAH2403002.1"/>
    </source>
</evidence>
<dbReference type="SUPFAM" id="SSF52540">
    <property type="entry name" value="P-loop containing nucleoside triphosphate hydrolases"/>
    <property type="match status" value="1"/>
</dbReference>
<keyword evidence="2" id="KW-1185">Reference proteome</keyword>
<comment type="caution">
    <text evidence="1">The sequence shown here is derived from an EMBL/GenBank/DDBJ whole genome shotgun (WGS) entry which is preliminary data.</text>
</comment>